<keyword evidence="1" id="KW-1133">Transmembrane helix</keyword>
<organism evidence="2 3">
    <name type="scientific">Caenorhabditis japonica</name>
    <dbReference type="NCBI Taxonomy" id="281687"/>
    <lineage>
        <taxon>Eukaryota</taxon>
        <taxon>Metazoa</taxon>
        <taxon>Ecdysozoa</taxon>
        <taxon>Nematoda</taxon>
        <taxon>Chromadorea</taxon>
        <taxon>Rhabditida</taxon>
        <taxon>Rhabditina</taxon>
        <taxon>Rhabditomorpha</taxon>
        <taxon>Rhabditoidea</taxon>
        <taxon>Rhabditidae</taxon>
        <taxon>Peloderinae</taxon>
        <taxon>Caenorhabditis</taxon>
    </lineage>
</organism>
<accession>A0A8R1EFV1</accession>
<reference evidence="3" key="1">
    <citation type="submission" date="2010-08" db="EMBL/GenBank/DDBJ databases">
        <authorList>
            <consortium name="Caenorhabditis japonica Sequencing Consortium"/>
            <person name="Wilson R.K."/>
        </authorList>
    </citation>
    <scope>NUCLEOTIDE SEQUENCE [LARGE SCALE GENOMIC DNA]</scope>
    <source>
        <strain evidence="3">DF5081</strain>
    </source>
</reference>
<evidence type="ECO:0000256" key="1">
    <source>
        <dbReference type="SAM" id="Phobius"/>
    </source>
</evidence>
<keyword evidence="1" id="KW-0472">Membrane</keyword>
<keyword evidence="3" id="KW-1185">Reference proteome</keyword>
<dbReference type="EnsemblMetazoa" id="CJA34543a.1">
    <property type="protein sequence ID" value="CJA34543a.1"/>
    <property type="gene ID" value="WBGene00210390"/>
</dbReference>
<sequence>MNAATQHASHSKLYRMAILFKYAFIVSSAVLFVVTVLIYPDLKYQREYKVKKEQEIGTFLAHMWCDNCYFMNFDSMLFALFYCCSYTTVVLGFLPASRQPPRQRTYYGACSLLW</sequence>
<keyword evidence="1" id="KW-0812">Transmembrane</keyword>
<feature type="transmembrane region" description="Helical" evidence="1">
    <location>
        <begin position="19"/>
        <end position="39"/>
    </location>
</feature>
<dbReference type="Proteomes" id="UP000005237">
    <property type="component" value="Unassembled WGS sequence"/>
</dbReference>
<reference evidence="2" key="2">
    <citation type="submission" date="2022-06" db="UniProtKB">
        <authorList>
            <consortium name="EnsemblMetazoa"/>
        </authorList>
    </citation>
    <scope>IDENTIFICATION</scope>
    <source>
        <strain evidence="2">DF5081</strain>
    </source>
</reference>
<dbReference type="AlphaFoldDB" id="A0A8R1EFV1"/>
<dbReference type="PANTHER" id="PTHR47405">
    <property type="entry name" value="SERPENTINE RECEPTOR, CLASS H-RELATED"/>
    <property type="match status" value="1"/>
</dbReference>
<evidence type="ECO:0000313" key="2">
    <source>
        <dbReference type="EnsemblMetazoa" id="CJA34543a.1"/>
    </source>
</evidence>
<name>A0A8R1EFV1_CAEJA</name>
<dbReference type="PANTHER" id="PTHR47405:SF3">
    <property type="entry name" value="SERPENTINE RECEPTOR, CLASS H"/>
    <property type="match status" value="1"/>
</dbReference>
<evidence type="ECO:0000313" key="3">
    <source>
        <dbReference type="Proteomes" id="UP000005237"/>
    </source>
</evidence>
<protein>
    <submittedName>
        <fullName evidence="2">Uncharacterized protein</fullName>
    </submittedName>
</protein>
<proteinExistence type="predicted"/>
<feature type="transmembrane region" description="Helical" evidence="1">
    <location>
        <begin position="76"/>
        <end position="94"/>
    </location>
</feature>